<dbReference type="PROSITE" id="PS00061">
    <property type="entry name" value="ADH_SHORT"/>
    <property type="match status" value="1"/>
</dbReference>
<dbReference type="FunFam" id="3.40.50.720:FF:000084">
    <property type="entry name" value="Short-chain dehydrogenase reductase"/>
    <property type="match status" value="1"/>
</dbReference>
<dbReference type="Pfam" id="PF13561">
    <property type="entry name" value="adh_short_C2"/>
    <property type="match status" value="1"/>
</dbReference>
<evidence type="ECO:0000259" key="2">
    <source>
        <dbReference type="SMART" id="SM00822"/>
    </source>
</evidence>
<keyword evidence="1" id="KW-0560">Oxidoreductase</keyword>
<sequence>MEFQDKVILITGASSGIGATTAINFSRQSAKLALVGRRENKLKAISSYCQKATGIEPLIIVADVTEDLDVERIVKETIDHYGRIDVLINNAGIIAMGGLKNSNMDDYDKVMSTNMRSVYYLTMLSTPHLVESKGCVVNVSSIASSMPSTMAIAYNVSKAAIDHFTKCAALELAPDGVRVNSVNPGFVKTNLLKNLGLNEDQLDLLSKNMVGRCPLKKEIEAEEVANLIAFLASDKAKSITGCNYAIDAGRLLNS</sequence>
<accession>A0AAV1LEE5</accession>
<dbReference type="SMART" id="SM00822">
    <property type="entry name" value="PKS_KR"/>
    <property type="match status" value="1"/>
</dbReference>
<protein>
    <recommendedName>
        <fullName evidence="2">Ketoreductase domain-containing protein</fullName>
    </recommendedName>
</protein>
<gene>
    <name evidence="3" type="ORF">PARMNEM_LOCUS13469</name>
</gene>
<dbReference type="PANTHER" id="PTHR43975:SF2">
    <property type="entry name" value="EG:BACR7A4.14 PROTEIN-RELATED"/>
    <property type="match status" value="1"/>
</dbReference>
<evidence type="ECO:0000313" key="4">
    <source>
        <dbReference type="Proteomes" id="UP001314205"/>
    </source>
</evidence>
<reference evidence="3 4" key="1">
    <citation type="submission" date="2023-11" db="EMBL/GenBank/DDBJ databases">
        <authorList>
            <person name="Hedman E."/>
            <person name="Englund M."/>
            <person name="Stromberg M."/>
            <person name="Nyberg Akerstrom W."/>
            <person name="Nylinder S."/>
            <person name="Jareborg N."/>
            <person name="Kallberg Y."/>
            <person name="Kronander E."/>
        </authorList>
    </citation>
    <scope>NUCLEOTIDE SEQUENCE [LARGE SCALE GENOMIC DNA]</scope>
</reference>
<dbReference type="EMBL" id="CAVLGL010000089">
    <property type="protein sequence ID" value="CAK1593723.1"/>
    <property type="molecule type" value="Genomic_DNA"/>
</dbReference>
<dbReference type="GO" id="GO:0006629">
    <property type="term" value="P:lipid metabolic process"/>
    <property type="evidence" value="ECO:0007669"/>
    <property type="project" value="UniProtKB-ARBA"/>
</dbReference>
<dbReference type="PRINTS" id="PR00081">
    <property type="entry name" value="GDHRDH"/>
</dbReference>
<comment type="caution">
    <text evidence="3">The sequence shown here is derived from an EMBL/GenBank/DDBJ whole genome shotgun (WGS) entry which is preliminary data.</text>
</comment>
<dbReference type="PRINTS" id="PR00080">
    <property type="entry name" value="SDRFAMILY"/>
</dbReference>
<evidence type="ECO:0000313" key="3">
    <source>
        <dbReference type="EMBL" id="CAK1593723.1"/>
    </source>
</evidence>
<dbReference type="InterPro" id="IPR036291">
    <property type="entry name" value="NAD(P)-bd_dom_sf"/>
</dbReference>
<dbReference type="PANTHER" id="PTHR43975">
    <property type="entry name" value="ZGC:101858"/>
    <property type="match status" value="1"/>
</dbReference>
<feature type="domain" description="Ketoreductase" evidence="2">
    <location>
        <begin position="6"/>
        <end position="185"/>
    </location>
</feature>
<dbReference type="Gene3D" id="3.40.50.720">
    <property type="entry name" value="NAD(P)-binding Rossmann-like Domain"/>
    <property type="match status" value="1"/>
</dbReference>
<dbReference type="AlphaFoldDB" id="A0AAV1LEE5"/>
<keyword evidence="4" id="KW-1185">Reference proteome</keyword>
<dbReference type="GO" id="GO:0016491">
    <property type="term" value="F:oxidoreductase activity"/>
    <property type="evidence" value="ECO:0007669"/>
    <property type="project" value="UniProtKB-KW"/>
</dbReference>
<dbReference type="InterPro" id="IPR020904">
    <property type="entry name" value="Sc_DH/Rdtase_CS"/>
</dbReference>
<name>A0AAV1LEE5_9NEOP</name>
<dbReference type="SUPFAM" id="SSF51735">
    <property type="entry name" value="NAD(P)-binding Rossmann-fold domains"/>
    <property type="match status" value="1"/>
</dbReference>
<organism evidence="3 4">
    <name type="scientific">Parnassius mnemosyne</name>
    <name type="common">clouded apollo</name>
    <dbReference type="NCBI Taxonomy" id="213953"/>
    <lineage>
        <taxon>Eukaryota</taxon>
        <taxon>Metazoa</taxon>
        <taxon>Ecdysozoa</taxon>
        <taxon>Arthropoda</taxon>
        <taxon>Hexapoda</taxon>
        <taxon>Insecta</taxon>
        <taxon>Pterygota</taxon>
        <taxon>Neoptera</taxon>
        <taxon>Endopterygota</taxon>
        <taxon>Lepidoptera</taxon>
        <taxon>Glossata</taxon>
        <taxon>Ditrysia</taxon>
        <taxon>Papilionoidea</taxon>
        <taxon>Papilionidae</taxon>
        <taxon>Parnassiinae</taxon>
        <taxon>Parnassini</taxon>
        <taxon>Parnassius</taxon>
        <taxon>Driopa</taxon>
    </lineage>
</organism>
<dbReference type="InterPro" id="IPR002347">
    <property type="entry name" value="SDR_fam"/>
</dbReference>
<proteinExistence type="predicted"/>
<evidence type="ECO:0000256" key="1">
    <source>
        <dbReference type="ARBA" id="ARBA00023002"/>
    </source>
</evidence>
<dbReference type="InterPro" id="IPR057326">
    <property type="entry name" value="KR_dom"/>
</dbReference>
<dbReference type="Proteomes" id="UP001314205">
    <property type="component" value="Unassembled WGS sequence"/>
</dbReference>